<keyword evidence="3" id="KW-0949">S-adenosyl-L-methionine</keyword>
<gene>
    <name evidence="6" type="ORF">GCM10022214_12440</name>
</gene>
<evidence type="ECO:0000256" key="1">
    <source>
        <dbReference type="ARBA" id="ARBA00022603"/>
    </source>
</evidence>
<feature type="domain" description="O-methyltransferase C-terminal" evidence="4">
    <location>
        <begin position="141"/>
        <end position="345"/>
    </location>
</feature>
<keyword evidence="2" id="KW-0808">Transferase</keyword>
<dbReference type="InterPro" id="IPR001077">
    <property type="entry name" value="COMT_C"/>
</dbReference>
<evidence type="ECO:0000313" key="7">
    <source>
        <dbReference type="Proteomes" id="UP001500683"/>
    </source>
</evidence>
<evidence type="ECO:0000313" key="6">
    <source>
        <dbReference type="EMBL" id="GAA4061055.1"/>
    </source>
</evidence>
<dbReference type="SUPFAM" id="SSF53335">
    <property type="entry name" value="S-adenosyl-L-methionine-dependent methyltransferases"/>
    <property type="match status" value="1"/>
</dbReference>
<evidence type="ECO:0000259" key="4">
    <source>
        <dbReference type="Pfam" id="PF00891"/>
    </source>
</evidence>
<keyword evidence="1 6" id="KW-0489">Methyltransferase</keyword>
<dbReference type="PANTHER" id="PTHR43712:SF2">
    <property type="entry name" value="O-METHYLTRANSFERASE CICE"/>
    <property type="match status" value="1"/>
</dbReference>
<dbReference type="Pfam" id="PF08100">
    <property type="entry name" value="Dimerisation"/>
    <property type="match status" value="1"/>
</dbReference>
<feature type="domain" description="O-methyltransferase dimerisation" evidence="5">
    <location>
        <begin position="43"/>
        <end position="113"/>
    </location>
</feature>
<protein>
    <submittedName>
        <fullName evidence="6">Methyltransferase</fullName>
    </submittedName>
</protein>
<name>A0ABP7V7R9_9ACTN</name>
<evidence type="ECO:0000259" key="5">
    <source>
        <dbReference type="Pfam" id="PF08100"/>
    </source>
</evidence>
<dbReference type="InterPro" id="IPR036390">
    <property type="entry name" value="WH_DNA-bd_sf"/>
</dbReference>
<dbReference type="Gene3D" id="1.10.10.10">
    <property type="entry name" value="Winged helix-like DNA-binding domain superfamily/Winged helix DNA-binding domain"/>
    <property type="match status" value="1"/>
</dbReference>
<dbReference type="GO" id="GO:0032259">
    <property type="term" value="P:methylation"/>
    <property type="evidence" value="ECO:0007669"/>
    <property type="project" value="UniProtKB-KW"/>
</dbReference>
<dbReference type="PANTHER" id="PTHR43712">
    <property type="entry name" value="PUTATIVE (AFU_ORTHOLOGUE AFUA_4G14580)-RELATED"/>
    <property type="match status" value="1"/>
</dbReference>
<dbReference type="GO" id="GO:0008168">
    <property type="term" value="F:methyltransferase activity"/>
    <property type="evidence" value="ECO:0007669"/>
    <property type="project" value="UniProtKB-KW"/>
</dbReference>
<comment type="caution">
    <text evidence="6">The sequence shown here is derived from an EMBL/GenBank/DDBJ whole genome shotgun (WGS) entry which is preliminary data.</text>
</comment>
<dbReference type="EMBL" id="BAAAZG010000002">
    <property type="protein sequence ID" value="GAA4061055.1"/>
    <property type="molecule type" value="Genomic_DNA"/>
</dbReference>
<dbReference type="InterPro" id="IPR029063">
    <property type="entry name" value="SAM-dependent_MTases_sf"/>
</dbReference>
<dbReference type="Pfam" id="PF00891">
    <property type="entry name" value="Methyltransf_2"/>
    <property type="match status" value="1"/>
</dbReference>
<dbReference type="InterPro" id="IPR036388">
    <property type="entry name" value="WH-like_DNA-bd_sf"/>
</dbReference>
<evidence type="ECO:0000256" key="3">
    <source>
        <dbReference type="ARBA" id="ARBA00022691"/>
    </source>
</evidence>
<accession>A0ABP7V7R9</accession>
<dbReference type="Proteomes" id="UP001500683">
    <property type="component" value="Unassembled WGS sequence"/>
</dbReference>
<dbReference type="PROSITE" id="PS51683">
    <property type="entry name" value="SAM_OMT_II"/>
    <property type="match status" value="1"/>
</dbReference>
<proteinExistence type="predicted"/>
<organism evidence="6 7">
    <name type="scientific">Actinomadura miaoliensis</name>
    <dbReference type="NCBI Taxonomy" id="430685"/>
    <lineage>
        <taxon>Bacteria</taxon>
        <taxon>Bacillati</taxon>
        <taxon>Actinomycetota</taxon>
        <taxon>Actinomycetes</taxon>
        <taxon>Streptosporangiales</taxon>
        <taxon>Thermomonosporaceae</taxon>
        <taxon>Actinomadura</taxon>
    </lineage>
</organism>
<dbReference type="InterPro" id="IPR016461">
    <property type="entry name" value="COMT-like"/>
</dbReference>
<dbReference type="PIRSF" id="PIRSF005739">
    <property type="entry name" value="O-mtase"/>
    <property type="match status" value="1"/>
</dbReference>
<dbReference type="Gene3D" id="3.40.50.150">
    <property type="entry name" value="Vaccinia Virus protein VP39"/>
    <property type="match status" value="1"/>
</dbReference>
<keyword evidence="7" id="KW-1185">Reference proteome</keyword>
<reference evidence="7" key="1">
    <citation type="journal article" date="2019" name="Int. J. Syst. Evol. Microbiol.">
        <title>The Global Catalogue of Microorganisms (GCM) 10K type strain sequencing project: providing services to taxonomists for standard genome sequencing and annotation.</title>
        <authorList>
            <consortium name="The Broad Institute Genomics Platform"/>
            <consortium name="The Broad Institute Genome Sequencing Center for Infectious Disease"/>
            <person name="Wu L."/>
            <person name="Ma J."/>
        </authorList>
    </citation>
    <scope>NUCLEOTIDE SEQUENCE [LARGE SCALE GENOMIC DNA]</scope>
    <source>
        <strain evidence="7">JCM 16702</strain>
    </source>
</reference>
<dbReference type="SUPFAM" id="SSF46785">
    <property type="entry name" value="Winged helix' DNA-binding domain"/>
    <property type="match status" value="1"/>
</dbReference>
<sequence>MPLFARMISNADSDRHGYDEEAILNDSASDVAGGSPELELAGHALAYLRSVAVHAVARLRVADHLAGGPRTAAELAELTGTDAPYLERVLHFMASLGLFAVESDGRFRLTPRGEPLRSDVPNSMRASVLTFTDEAFWAAFGRLVDAVRLGRSVFADVNGAPFFDYLNAEPEVGMRFADGMSRFSHWQDPPVAAAYDFPEKALIVDVGGGRGGLLAEVLRRNPAATGVLFDQEQVLAGGHVLDVAELRGRWRTEGGDFFDTVTPGGDVYLLKYILHDWTDDECVRLLKVCRAAMADGGRVLAIDAVLPPGGTPHFGRTLDMLMMTVLNGRERTRADFEALFNAAGLRLTRVIDTPTPCSIVEGVAA</sequence>
<evidence type="ECO:0000256" key="2">
    <source>
        <dbReference type="ARBA" id="ARBA00022679"/>
    </source>
</evidence>
<dbReference type="InterPro" id="IPR012967">
    <property type="entry name" value="COMT_dimerisation"/>
</dbReference>